<keyword evidence="4" id="KW-1185">Reference proteome</keyword>
<protein>
    <recommendedName>
        <fullName evidence="2">Protein CPL1-like domain-containing protein</fullName>
    </recommendedName>
</protein>
<evidence type="ECO:0000259" key="2">
    <source>
        <dbReference type="Pfam" id="PF21671"/>
    </source>
</evidence>
<dbReference type="InterPro" id="IPR048661">
    <property type="entry name" value="CPL1-like"/>
</dbReference>
<dbReference type="PANTHER" id="PTHR35192">
    <property type="entry name" value="PROTEIN, PUTATIVE-RELATED"/>
    <property type="match status" value="1"/>
</dbReference>
<accession>A0AAX4JSG3</accession>
<dbReference type="InterPro" id="IPR038955">
    <property type="entry name" value="PriA/CPL1_fungi"/>
</dbReference>
<dbReference type="RefSeq" id="XP_066075144.1">
    <property type="nucleotide sequence ID" value="XM_066219047.1"/>
</dbReference>
<dbReference type="Proteomes" id="UP001355207">
    <property type="component" value="Chromosome 4"/>
</dbReference>
<proteinExistence type="predicted"/>
<feature type="chain" id="PRO_5043455634" description="Protein CPL1-like domain-containing protein" evidence="1">
    <location>
        <begin position="23"/>
        <end position="303"/>
    </location>
</feature>
<name>A0AAX4JSG3_9TREE</name>
<evidence type="ECO:0000256" key="1">
    <source>
        <dbReference type="SAM" id="SignalP"/>
    </source>
</evidence>
<sequence length="303" mass="32282">MFRSNIIITFLLASSTFLSVSADNLFVGCTTYQPADTSSATFKGFSLSTSACTTSCSGYIYSYYSSDSLCTCSNLDPSPADLQTGQSGTCTTSGQYEVNVVSTTYDSTTCYPFYEFTSEFGSFSVTGPKQCLYSCRDRSYAISLAQPSGGGSYSWYCSCSNNPMKIGTSSTTCGGSQYYVFNHPAYAKASQLAKRNAHEQASKKRNTKELCPGGLTACLVPGLEQSNAWECVDTQNDIDSCGGCVYGSYNNASISIGQPCNQKGVSLGAATCVSGQCSISKCQDGFDLIDNECISTTFLLNIQ</sequence>
<feature type="domain" description="Protein CPL1-like" evidence="2">
    <location>
        <begin position="229"/>
        <end position="289"/>
    </location>
</feature>
<organism evidence="3 4">
    <name type="scientific">Kwoniella dendrophila CBS 6074</name>
    <dbReference type="NCBI Taxonomy" id="1295534"/>
    <lineage>
        <taxon>Eukaryota</taxon>
        <taxon>Fungi</taxon>
        <taxon>Dikarya</taxon>
        <taxon>Basidiomycota</taxon>
        <taxon>Agaricomycotina</taxon>
        <taxon>Tremellomycetes</taxon>
        <taxon>Tremellales</taxon>
        <taxon>Cryptococcaceae</taxon>
        <taxon>Kwoniella</taxon>
    </lineage>
</organism>
<dbReference type="AlphaFoldDB" id="A0AAX4JSG3"/>
<keyword evidence="1" id="KW-0732">Signal</keyword>
<feature type="signal peptide" evidence="1">
    <location>
        <begin position="1"/>
        <end position="22"/>
    </location>
</feature>
<dbReference type="PANTHER" id="PTHR35192:SF2">
    <property type="entry name" value="APPLE DOMAIN-CONTAINING PROTEIN"/>
    <property type="match status" value="1"/>
</dbReference>
<dbReference type="Pfam" id="PF21671">
    <property type="entry name" value="CPL1-like"/>
    <property type="match status" value="1"/>
</dbReference>
<dbReference type="EMBL" id="CP144101">
    <property type="protein sequence ID" value="WWC88381.1"/>
    <property type="molecule type" value="Genomic_DNA"/>
</dbReference>
<reference evidence="3 4" key="1">
    <citation type="submission" date="2024-01" db="EMBL/GenBank/DDBJ databases">
        <title>Comparative genomics of Cryptococcus and Kwoniella reveals pathogenesis evolution and contrasting modes of karyotype evolution via chromosome fusion or intercentromeric recombination.</title>
        <authorList>
            <person name="Coelho M.A."/>
            <person name="David-Palma M."/>
            <person name="Shea T."/>
            <person name="Bowers K."/>
            <person name="McGinley-Smith S."/>
            <person name="Mohammad A.W."/>
            <person name="Gnirke A."/>
            <person name="Yurkov A.M."/>
            <person name="Nowrousian M."/>
            <person name="Sun S."/>
            <person name="Cuomo C.A."/>
            <person name="Heitman J."/>
        </authorList>
    </citation>
    <scope>NUCLEOTIDE SEQUENCE [LARGE SCALE GENOMIC DNA]</scope>
    <source>
        <strain evidence="3 4">CBS 6074</strain>
    </source>
</reference>
<dbReference type="GeneID" id="91093962"/>
<evidence type="ECO:0000313" key="3">
    <source>
        <dbReference type="EMBL" id="WWC88381.1"/>
    </source>
</evidence>
<gene>
    <name evidence="3" type="ORF">L201_003292</name>
</gene>
<evidence type="ECO:0000313" key="4">
    <source>
        <dbReference type="Proteomes" id="UP001355207"/>
    </source>
</evidence>